<sequence>MSKTVLIDEEIQYCIKCASTAFGHLRHHIFNEKDLTIYICQMQDSRLPKQLFFSQLSTGQRCAGGQRKRYKDILKANMKKCGINTDAWEELASDRTKWKAICNQGIKMPQTEGASRRSPPPDSNYTCDICGCICRSRIGLLSHLRIHHRR</sequence>
<dbReference type="InterPro" id="IPR013087">
    <property type="entry name" value="Znf_C2H2_type"/>
</dbReference>
<evidence type="ECO:0000259" key="2">
    <source>
        <dbReference type="PROSITE" id="PS50157"/>
    </source>
</evidence>
<reference evidence="4" key="1">
    <citation type="submission" date="2011-08" db="EMBL/GenBank/DDBJ databases">
        <title>The draft genome of Latimeria chalumnae.</title>
        <authorList>
            <person name="Di Palma F."/>
            <person name="Alfoldi J."/>
            <person name="Johnson J."/>
            <person name="Berlin A."/>
            <person name="Gnerre S."/>
            <person name="Jaffe D."/>
            <person name="MacCallum I."/>
            <person name="Young S."/>
            <person name="Walker B.J."/>
            <person name="Lander E."/>
            <person name="Lindblad-Toh K."/>
        </authorList>
    </citation>
    <scope>NUCLEOTIDE SEQUENCE [LARGE SCALE GENOMIC DNA]</scope>
    <source>
        <strain evidence="4">Wild caught</strain>
    </source>
</reference>
<dbReference type="OMA" id="ICGRSCA"/>
<keyword evidence="4" id="KW-1185">Reference proteome</keyword>
<dbReference type="GeneTree" id="ENSGT00950000183299"/>
<reference evidence="3" key="3">
    <citation type="submission" date="2025-09" db="UniProtKB">
        <authorList>
            <consortium name="Ensembl"/>
        </authorList>
    </citation>
    <scope>IDENTIFICATION</scope>
</reference>
<dbReference type="PROSITE" id="PS00028">
    <property type="entry name" value="ZINC_FINGER_C2H2_1"/>
    <property type="match status" value="1"/>
</dbReference>
<proteinExistence type="predicted"/>
<dbReference type="Ensembl" id="ENSLACT00000017155.1">
    <property type="protein sequence ID" value="ENSLACP00000017033.1"/>
    <property type="gene ID" value="ENSLACG00000015002.1"/>
</dbReference>
<evidence type="ECO:0000256" key="1">
    <source>
        <dbReference type="PROSITE-ProRule" id="PRU00042"/>
    </source>
</evidence>
<reference evidence="3" key="2">
    <citation type="submission" date="2025-08" db="UniProtKB">
        <authorList>
            <consortium name="Ensembl"/>
        </authorList>
    </citation>
    <scope>IDENTIFICATION</scope>
</reference>
<dbReference type="SUPFAM" id="SSF57667">
    <property type="entry name" value="beta-beta-alpha zinc fingers"/>
    <property type="match status" value="1"/>
</dbReference>
<organism evidence="3 4">
    <name type="scientific">Latimeria chalumnae</name>
    <name type="common">Coelacanth</name>
    <dbReference type="NCBI Taxonomy" id="7897"/>
    <lineage>
        <taxon>Eukaryota</taxon>
        <taxon>Metazoa</taxon>
        <taxon>Chordata</taxon>
        <taxon>Craniata</taxon>
        <taxon>Vertebrata</taxon>
        <taxon>Euteleostomi</taxon>
        <taxon>Coelacanthiformes</taxon>
        <taxon>Coelacanthidae</taxon>
        <taxon>Latimeria</taxon>
    </lineage>
</organism>
<accession>H3B562</accession>
<dbReference type="Proteomes" id="UP000008672">
    <property type="component" value="Unassembled WGS sequence"/>
</dbReference>
<dbReference type="AlphaFoldDB" id="H3B562"/>
<evidence type="ECO:0000313" key="3">
    <source>
        <dbReference type="Ensembl" id="ENSLACP00000017033.1"/>
    </source>
</evidence>
<dbReference type="InterPro" id="IPR036236">
    <property type="entry name" value="Znf_C2H2_sf"/>
</dbReference>
<dbReference type="SMART" id="SM00355">
    <property type="entry name" value="ZnF_C2H2"/>
    <property type="match status" value="1"/>
</dbReference>
<dbReference type="EMBL" id="AFYH01097973">
    <property type="status" value="NOT_ANNOTATED_CDS"/>
    <property type="molecule type" value="Genomic_DNA"/>
</dbReference>
<keyword evidence="1" id="KW-0479">Metal-binding</keyword>
<evidence type="ECO:0000313" key="4">
    <source>
        <dbReference type="Proteomes" id="UP000008672"/>
    </source>
</evidence>
<keyword evidence="1" id="KW-0862">Zinc</keyword>
<protein>
    <recommendedName>
        <fullName evidence="2">C2H2-type domain-containing protein</fullName>
    </recommendedName>
</protein>
<name>H3B562_LATCH</name>
<dbReference type="InParanoid" id="H3B562"/>
<dbReference type="PROSITE" id="PS50157">
    <property type="entry name" value="ZINC_FINGER_C2H2_2"/>
    <property type="match status" value="1"/>
</dbReference>
<feature type="domain" description="C2H2-type" evidence="2">
    <location>
        <begin position="125"/>
        <end position="150"/>
    </location>
</feature>
<dbReference type="GO" id="GO:0008270">
    <property type="term" value="F:zinc ion binding"/>
    <property type="evidence" value="ECO:0007669"/>
    <property type="project" value="UniProtKB-KW"/>
</dbReference>
<keyword evidence="1" id="KW-0863">Zinc-finger</keyword>
<dbReference type="HOGENOM" id="CLU_102580_0_0_1"/>